<dbReference type="EMBL" id="SJFN01000003">
    <property type="protein sequence ID" value="TBW40776.1"/>
    <property type="molecule type" value="Genomic_DNA"/>
</dbReference>
<comment type="caution">
    <text evidence="1">The sequence shown here is derived from an EMBL/GenBank/DDBJ whole genome shotgun (WGS) entry which is preliminary data.</text>
</comment>
<dbReference type="InterPro" id="IPR021710">
    <property type="entry name" value="DUF3293"/>
</dbReference>
<evidence type="ECO:0000313" key="1">
    <source>
        <dbReference type="EMBL" id="TBW40776.1"/>
    </source>
</evidence>
<organism evidence="1 2">
    <name type="scientific">Siculibacillus lacustris</name>
    <dbReference type="NCBI Taxonomy" id="1549641"/>
    <lineage>
        <taxon>Bacteria</taxon>
        <taxon>Pseudomonadati</taxon>
        <taxon>Pseudomonadota</taxon>
        <taxon>Alphaproteobacteria</taxon>
        <taxon>Hyphomicrobiales</taxon>
        <taxon>Ancalomicrobiaceae</taxon>
        <taxon>Siculibacillus</taxon>
    </lineage>
</organism>
<proteinExistence type="predicted"/>
<evidence type="ECO:0000313" key="2">
    <source>
        <dbReference type="Proteomes" id="UP000292781"/>
    </source>
</evidence>
<dbReference type="Pfam" id="PF11697">
    <property type="entry name" value="DUF3293"/>
    <property type="match status" value="1"/>
</dbReference>
<dbReference type="Proteomes" id="UP000292781">
    <property type="component" value="Unassembled WGS sequence"/>
</dbReference>
<reference evidence="1 2" key="1">
    <citation type="submission" date="2019-02" db="EMBL/GenBank/DDBJ databases">
        <title>Siculibacillus lacustris gen. nov., sp. nov., a new rosette-forming bacterium isolated from a freshwater crater lake (Lake St. Ana, Romania).</title>
        <authorList>
            <person name="Felfoldi T."/>
            <person name="Marton Z."/>
            <person name="Szabo A."/>
            <person name="Mentes A."/>
            <person name="Boka K."/>
            <person name="Marialigeti K."/>
            <person name="Mathe I."/>
            <person name="Koncz M."/>
            <person name="Schumann P."/>
            <person name="Toth E."/>
        </authorList>
    </citation>
    <scope>NUCLEOTIDE SEQUENCE [LARGE SCALE GENOMIC DNA]</scope>
    <source>
        <strain evidence="1 2">SA-279</strain>
    </source>
</reference>
<sequence length="146" mass="14830">MGVDPAESAVAAELIAAYGGARYRIEAPEGAFTVVCSECHAGLERLLAAAGARSAALITAHNPRGRRADPSANTAAEAALGAAIADLGLESLVTAGVDPNGVWPEELGRLIFDIGRAAAIDIAARFGQDAILWCAVGAAPELVLLR</sequence>
<accession>A0A4Q9VZG1</accession>
<protein>
    <submittedName>
        <fullName evidence="1">DUF3293 domain-containing protein</fullName>
    </submittedName>
</protein>
<name>A0A4Q9VZG1_9HYPH</name>
<gene>
    <name evidence="1" type="ORF">EYW49_03360</name>
</gene>
<dbReference type="AlphaFoldDB" id="A0A4Q9VZG1"/>
<keyword evidence="2" id="KW-1185">Reference proteome</keyword>